<evidence type="ECO:0000256" key="1">
    <source>
        <dbReference type="SAM" id="MobiDB-lite"/>
    </source>
</evidence>
<reference evidence="4" key="1">
    <citation type="journal article" date="2019" name="Int. J. Syst. Evol. Microbiol.">
        <title>The Global Catalogue of Microorganisms (GCM) 10K type strain sequencing project: providing services to taxonomists for standard genome sequencing and annotation.</title>
        <authorList>
            <consortium name="The Broad Institute Genomics Platform"/>
            <consortium name="The Broad Institute Genome Sequencing Center for Infectious Disease"/>
            <person name="Wu L."/>
            <person name="Ma J."/>
        </authorList>
    </citation>
    <scope>NUCLEOTIDE SEQUENCE [LARGE SCALE GENOMIC DNA]</scope>
    <source>
        <strain evidence="4">Q85</strain>
    </source>
</reference>
<feature type="transmembrane region" description="Helical" evidence="2">
    <location>
        <begin position="34"/>
        <end position="52"/>
    </location>
</feature>
<feature type="region of interest" description="Disordered" evidence="1">
    <location>
        <begin position="301"/>
        <end position="322"/>
    </location>
</feature>
<feature type="compositionally biased region" description="Low complexity" evidence="1">
    <location>
        <begin position="1"/>
        <end position="16"/>
    </location>
</feature>
<evidence type="ECO:0008006" key="5">
    <source>
        <dbReference type="Google" id="ProtNLM"/>
    </source>
</evidence>
<keyword evidence="2" id="KW-1133">Transmembrane helix</keyword>
<accession>A0ABW4NCD3</accession>
<evidence type="ECO:0000256" key="2">
    <source>
        <dbReference type="SAM" id="Phobius"/>
    </source>
</evidence>
<feature type="region of interest" description="Disordered" evidence="1">
    <location>
        <begin position="1"/>
        <end position="28"/>
    </location>
</feature>
<feature type="region of interest" description="Disordered" evidence="1">
    <location>
        <begin position="66"/>
        <end position="85"/>
    </location>
</feature>
<dbReference type="Proteomes" id="UP001597283">
    <property type="component" value="Unassembled WGS sequence"/>
</dbReference>
<feature type="compositionally biased region" description="Low complexity" evidence="1">
    <location>
        <begin position="66"/>
        <end position="81"/>
    </location>
</feature>
<keyword evidence="4" id="KW-1185">Reference proteome</keyword>
<evidence type="ECO:0000313" key="3">
    <source>
        <dbReference type="EMBL" id="MFD1787797.1"/>
    </source>
</evidence>
<protein>
    <recommendedName>
        <fullName evidence="5">Inner membrane protein</fullName>
    </recommendedName>
</protein>
<name>A0ABW4NCD3_9SPHN</name>
<keyword evidence="2" id="KW-0472">Membrane</keyword>
<comment type="caution">
    <text evidence="3">The sequence shown here is derived from an EMBL/GenBank/DDBJ whole genome shotgun (WGS) entry which is preliminary data.</text>
</comment>
<dbReference type="RefSeq" id="WP_380940159.1">
    <property type="nucleotide sequence ID" value="NZ_JBHUFC010000003.1"/>
</dbReference>
<evidence type="ECO:0000313" key="4">
    <source>
        <dbReference type="Proteomes" id="UP001597283"/>
    </source>
</evidence>
<proteinExistence type="predicted"/>
<dbReference type="EMBL" id="JBHUFC010000003">
    <property type="protein sequence ID" value="MFD1787797.1"/>
    <property type="molecule type" value="Genomic_DNA"/>
</dbReference>
<keyword evidence="2" id="KW-0812">Transmembrane</keyword>
<gene>
    <name evidence="3" type="ORF">ACFSC3_09440</name>
</gene>
<organism evidence="3 4">
    <name type="scientific">Sphingomonas floccifaciens</name>
    <dbReference type="NCBI Taxonomy" id="1844115"/>
    <lineage>
        <taxon>Bacteria</taxon>
        <taxon>Pseudomonadati</taxon>
        <taxon>Pseudomonadota</taxon>
        <taxon>Alphaproteobacteria</taxon>
        <taxon>Sphingomonadales</taxon>
        <taxon>Sphingomonadaceae</taxon>
        <taxon>Sphingomonas</taxon>
    </lineage>
</organism>
<sequence length="322" mass="33600">MTGDPQSTAPGASSAPQPSPFAPAPPRRRSRGTMIVALFAFLIGLVAMYYLLPALQRWTGHATTAPTEATQAATTTPAAQPVQRAMPADPATVDALTVRAAALDAQLRGIEGRMAAADTASRNAATQARRAEGLLIAFAARRAIDRGLSLGYLESQLRARFGAEQPQAVAAVIGAVGSPTLADLREGLTQIAPTLTTGTRQDGFFKTVWRELSGLIILRRETAPSTRPDDRLQRARVVLDGGNVEGALAEVSRMPGAANASKWIDAAKRYIDTRRALNTLEQDAIGTPIPAEPVPVAAAVPAEPTPVDPAPATNPAGTLPGT</sequence>